<dbReference type="GO" id="GO:0016020">
    <property type="term" value="C:membrane"/>
    <property type="evidence" value="ECO:0007669"/>
    <property type="project" value="InterPro"/>
</dbReference>
<evidence type="ECO:0000313" key="10">
    <source>
        <dbReference type="EMBL" id="KAF8473667.1"/>
    </source>
</evidence>
<dbReference type="PANTHER" id="PTHR11742">
    <property type="entry name" value="MANNOSYL-OLIGOSACCHARIDE ALPHA-1,2-MANNOSIDASE-RELATED"/>
    <property type="match status" value="1"/>
</dbReference>
<dbReference type="InterPro" id="IPR036026">
    <property type="entry name" value="Seven-hairpin_glycosidases"/>
</dbReference>
<feature type="transmembrane region" description="Helical" evidence="9">
    <location>
        <begin position="31"/>
        <end position="51"/>
    </location>
</feature>
<evidence type="ECO:0000256" key="9">
    <source>
        <dbReference type="SAM" id="Phobius"/>
    </source>
</evidence>
<evidence type="ECO:0000256" key="3">
    <source>
        <dbReference type="ARBA" id="ARBA00007658"/>
    </source>
</evidence>
<name>A0A9P5K1I0_9AGAM</name>
<keyword evidence="9" id="KW-1133">Transmembrane helix</keyword>
<evidence type="ECO:0000256" key="6">
    <source>
        <dbReference type="PIRSR" id="PIRSR601382-2"/>
    </source>
</evidence>
<dbReference type="InterPro" id="IPR001382">
    <property type="entry name" value="Glyco_hydro_47"/>
</dbReference>
<comment type="pathway">
    <text evidence="2">Protein modification; protein glycosylation.</text>
</comment>
<dbReference type="AlphaFoldDB" id="A0A9P5K1I0"/>
<evidence type="ECO:0000256" key="5">
    <source>
        <dbReference type="ARBA" id="ARBA00023157"/>
    </source>
</evidence>
<dbReference type="Pfam" id="PF01532">
    <property type="entry name" value="Glyco_hydro_47"/>
    <property type="match status" value="1"/>
</dbReference>
<protein>
    <recommendedName>
        <fullName evidence="8">alpha-1,2-Mannosidase</fullName>
        <ecNumber evidence="8">3.2.1.-</ecNumber>
    </recommendedName>
</protein>
<dbReference type="PRINTS" id="PR00747">
    <property type="entry name" value="GLYHDRLASE47"/>
</dbReference>
<dbReference type="InterPro" id="IPR012341">
    <property type="entry name" value="6hp_glycosidase-like_sf"/>
</dbReference>
<dbReference type="InterPro" id="IPR050749">
    <property type="entry name" value="Glycosyl_Hydrolase_47"/>
</dbReference>
<evidence type="ECO:0000256" key="8">
    <source>
        <dbReference type="RuleBase" id="RU361193"/>
    </source>
</evidence>
<feature type="transmembrane region" description="Helical" evidence="9">
    <location>
        <begin position="6"/>
        <end position="24"/>
    </location>
</feature>
<dbReference type="GO" id="GO:0005975">
    <property type="term" value="P:carbohydrate metabolic process"/>
    <property type="evidence" value="ECO:0007669"/>
    <property type="project" value="InterPro"/>
</dbReference>
<dbReference type="EC" id="3.2.1.-" evidence="8"/>
<accession>A0A9P5K1I0</accession>
<reference evidence="10" key="2">
    <citation type="journal article" date="2020" name="Nat. Commun.">
        <title>Large-scale genome sequencing of mycorrhizal fungi provides insights into the early evolution of symbiotic traits.</title>
        <authorList>
            <person name="Miyauchi S."/>
            <person name="Kiss E."/>
            <person name="Kuo A."/>
            <person name="Drula E."/>
            <person name="Kohler A."/>
            <person name="Sanchez-Garcia M."/>
            <person name="Morin E."/>
            <person name="Andreopoulos B."/>
            <person name="Barry K.W."/>
            <person name="Bonito G."/>
            <person name="Buee M."/>
            <person name="Carver A."/>
            <person name="Chen C."/>
            <person name="Cichocki N."/>
            <person name="Clum A."/>
            <person name="Culley D."/>
            <person name="Crous P.W."/>
            <person name="Fauchery L."/>
            <person name="Girlanda M."/>
            <person name="Hayes R.D."/>
            <person name="Keri Z."/>
            <person name="LaButti K."/>
            <person name="Lipzen A."/>
            <person name="Lombard V."/>
            <person name="Magnuson J."/>
            <person name="Maillard F."/>
            <person name="Murat C."/>
            <person name="Nolan M."/>
            <person name="Ohm R.A."/>
            <person name="Pangilinan J."/>
            <person name="Pereira M.F."/>
            <person name="Perotto S."/>
            <person name="Peter M."/>
            <person name="Pfister S."/>
            <person name="Riley R."/>
            <person name="Sitrit Y."/>
            <person name="Stielow J.B."/>
            <person name="Szollosi G."/>
            <person name="Zifcakova L."/>
            <person name="Stursova M."/>
            <person name="Spatafora J.W."/>
            <person name="Tedersoo L."/>
            <person name="Vaario L.M."/>
            <person name="Yamada A."/>
            <person name="Yan M."/>
            <person name="Wang P."/>
            <person name="Xu J."/>
            <person name="Bruns T."/>
            <person name="Baldrian P."/>
            <person name="Vilgalys R."/>
            <person name="Dunand C."/>
            <person name="Henrissat B."/>
            <person name="Grigoriev I.V."/>
            <person name="Hibbett D."/>
            <person name="Nagy L.G."/>
            <person name="Martin F.M."/>
        </authorList>
    </citation>
    <scope>NUCLEOTIDE SEQUENCE</scope>
    <source>
        <strain evidence="10">Prilba</strain>
    </source>
</reference>
<evidence type="ECO:0000256" key="4">
    <source>
        <dbReference type="ARBA" id="ARBA00022801"/>
    </source>
</evidence>
<dbReference type="EMBL" id="WHVB01000018">
    <property type="protein sequence ID" value="KAF8473667.1"/>
    <property type="molecule type" value="Genomic_DNA"/>
</dbReference>
<dbReference type="GO" id="GO:0004571">
    <property type="term" value="F:mannosyl-oligosaccharide 1,2-alpha-mannosidase activity"/>
    <property type="evidence" value="ECO:0007669"/>
    <property type="project" value="InterPro"/>
</dbReference>
<dbReference type="Proteomes" id="UP000759537">
    <property type="component" value="Unassembled WGS sequence"/>
</dbReference>
<comment type="similarity">
    <text evidence="3 8">Belongs to the glycosyl hydrolase 47 family.</text>
</comment>
<evidence type="ECO:0000256" key="2">
    <source>
        <dbReference type="ARBA" id="ARBA00004922"/>
    </source>
</evidence>
<evidence type="ECO:0000313" key="11">
    <source>
        <dbReference type="Proteomes" id="UP000759537"/>
    </source>
</evidence>
<evidence type="ECO:0000256" key="1">
    <source>
        <dbReference type="ARBA" id="ARBA00001913"/>
    </source>
</evidence>
<evidence type="ECO:0000256" key="7">
    <source>
        <dbReference type="PIRSR" id="PIRSR601382-3"/>
    </source>
</evidence>
<dbReference type="Gene3D" id="1.50.10.10">
    <property type="match status" value="1"/>
</dbReference>
<reference evidence="10" key="1">
    <citation type="submission" date="2019-10" db="EMBL/GenBank/DDBJ databases">
        <authorList>
            <consortium name="DOE Joint Genome Institute"/>
            <person name="Kuo A."/>
            <person name="Miyauchi S."/>
            <person name="Kiss E."/>
            <person name="Drula E."/>
            <person name="Kohler A."/>
            <person name="Sanchez-Garcia M."/>
            <person name="Andreopoulos B."/>
            <person name="Barry K.W."/>
            <person name="Bonito G."/>
            <person name="Buee M."/>
            <person name="Carver A."/>
            <person name="Chen C."/>
            <person name="Cichocki N."/>
            <person name="Clum A."/>
            <person name="Culley D."/>
            <person name="Crous P.W."/>
            <person name="Fauchery L."/>
            <person name="Girlanda M."/>
            <person name="Hayes R."/>
            <person name="Keri Z."/>
            <person name="LaButti K."/>
            <person name="Lipzen A."/>
            <person name="Lombard V."/>
            <person name="Magnuson J."/>
            <person name="Maillard F."/>
            <person name="Morin E."/>
            <person name="Murat C."/>
            <person name="Nolan M."/>
            <person name="Ohm R."/>
            <person name="Pangilinan J."/>
            <person name="Pereira M."/>
            <person name="Perotto S."/>
            <person name="Peter M."/>
            <person name="Riley R."/>
            <person name="Sitrit Y."/>
            <person name="Stielow B."/>
            <person name="Szollosi G."/>
            <person name="Zifcakova L."/>
            <person name="Stursova M."/>
            <person name="Spatafora J.W."/>
            <person name="Tedersoo L."/>
            <person name="Vaario L.-M."/>
            <person name="Yamada A."/>
            <person name="Yan M."/>
            <person name="Wang P."/>
            <person name="Xu J."/>
            <person name="Bruns T."/>
            <person name="Baldrian P."/>
            <person name="Vilgalys R."/>
            <person name="Henrissat B."/>
            <person name="Grigoriev I.V."/>
            <person name="Hibbett D."/>
            <person name="Nagy L.G."/>
            <person name="Martin F.M."/>
        </authorList>
    </citation>
    <scope>NUCLEOTIDE SEQUENCE</scope>
    <source>
        <strain evidence="10">Prilba</strain>
    </source>
</reference>
<organism evidence="10 11">
    <name type="scientific">Russula ochroleuca</name>
    <dbReference type="NCBI Taxonomy" id="152965"/>
    <lineage>
        <taxon>Eukaryota</taxon>
        <taxon>Fungi</taxon>
        <taxon>Dikarya</taxon>
        <taxon>Basidiomycota</taxon>
        <taxon>Agaricomycotina</taxon>
        <taxon>Agaricomycetes</taxon>
        <taxon>Russulales</taxon>
        <taxon>Russulaceae</taxon>
        <taxon>Russula</taxon>
    </lineage>
</organism>
<keyword evidence="5 7" id="KW-1015">Disulfide bond</keyword>
<dbReference type="GO" id="GO:0005509">
    <property type="term" value="F:calcium ion binding"/>
    <property type="evidence" value="ECO:0007669"/>
    <property type="project" value="InterPro"/>
</dbReference>
<feature type="disulfide bond" evidence="7">
    <location>
        <begin position="395"/>
        <end position="426"/>
    </location>
</feature>
<sequence>MLGPTPSLPVMSSFFPTVPFAVIFHRPLLRLLFFILLFGAFFAFFLPPTYVPLFSPHAPHKHKHQRPMHPYPHTFAPPHTGPHRHRIKVQRPVTRPDYDDHWNGDVWDRRAGAVRDAFLRAYNSYVTYAAPHDELLPLIKAPTNTFNGWALSYIESLDTLWLMGLYEEFDGALAVIANTTFSLPPGRYARFFETVIRYLGGLLSAYALSRDPILLSRADDLGTALLPAFNTTSGIPAFSVNTVNGRIAQGWNGHNALWSEILSCQLEYKYLAYLTGRTPYYTAVENVMEIMYAANLSSLGDLFPWMWSTDTGLPSNSKVSVGAYADSAYEYMLKQWLLSGRTDTKARDLYLRSANAILDRLTYITPTRNLLYVTDAKVDSNGSFTPSHIFEHLTCFLPGVLALGVAALPEVPRTHLWAARGLAQTCWTLYADSPTGLSPDEVIMSLDSAPGNGSEWDGLWATHLAQWEQNGAHGDPPGLRLAEPVLDAALREYKAAKPGYLLRPETVESFFLLWRTTGDVVWRERGWAIFEALLNETSVEDSGFASIRDVYRIGGPKIDEMPSWFLAETLKYLFLLFTDDELVPLDQWVFNTEAHPLPVIHWSEWEMERYGMLHAGDQSRVVQEP</sequence>
<keyword evidence="4 8" id="KW-0378">Hydrolase</keyword>
<keyword evidence="8 10" id="KW-0326">Glycosidase</keyword>
<comment type="cofactor">
    <cofactor evidence="1 6">
        <name>Ca(2+)</name>
        <dbReference type="ChEBI" id="CHEBI:29108"/>
    </cofactor>
</comment>
<dbReference type="GO" id="GO:0036503">
    <property type="term" value="P:ERAD pathway"/>
    <property type="evidence" value="ECO:0007669"/>
    <property type="project" value="UniProtKB-ARBA"/>
</dbReference>
<dbReference type="OrthoDB" id="8118055at2759"/>
<keyword evidence="9" id="KW-0812">Transmembrane</keyword>
<gene>
    <name evidence="10" type="ORF">DFH94DRAFT_763532</name>
</gene>
<keyword evidence="6" id="KW-0479">Metal-binding</keyword>
<keyword evidence="9" id="KW-0472">Membrane</keyword>
<keyword evidence="11" id="KW-1185">Reference proteome</keyword>
<dbReference type="SUPFAM" id="SSF48225">
    <property type="entry name" value="Seven-hairpin glycosidases"/>
    <property type="match status" value="1"/>
</dbReference>
<proteinExistence type="inferred from homology"/>
<dbReference type="GO" id="GO:0005783">
    <property type="term" value="C:endoplasmic reticulum"/>
    <property type="evidence" value="ECO:0007669"/>
    <property type="project" value="TreeGrafter"/>
</dbReference>
<comment type="caution">
    <text evidence="10">The sequence shown here is derived from an EMBL/GenBank/DDBJ whole genome shotgun (WGS) entry which is preliminary data.</text>
</comment>
<keyword evidence="6" id="KW-0106">Calcium</keyword>
<feature type="binding site" evidence="6">
    <location>
        <position position="592"/>
    </location>
    <ligand>
        <name>Ca(2+)</name>
        <dbReference type="ChEBI" id="CHEBI:29108"/>
    </ligand>
</feature>